<evidence type="ECO:0000313" key="2">
    <source>
        <dbReference type="EMBL" id="KAG5678175.1"/>
    </source>
</evidence>
<dbReference type="Proteomes" id="UP001107558">
    <property type="component" value="Chromosome 2"/>
</dbReference>
<gene>
    <name evidence="2" type="ORF">PVAND_007868</name>
</gene>
<sequence>MYVVVKNLKNEFYVVAKRWVVDYEGKTYSFYPPEQLLAKSLANESEPKTNKGWTNEIIMVVSKEMEYADAVKEMKKKLKHADTESEEENNKKKKHSRAHPLDKYSTNRNFNKMYDDNESSVHKLERNLKLMDKSPSNDSDEDKLQENFEHTLSQQKSDENDFLQNSFENESKVLTVSNYNEPMIQIPLSKWNEIFTVLNQINEKIDRYAENTNENFESIINEMKLIKVSNISNISNNHVVVDKPSKISTKDELDQLEKEIDNADKRDVYLQTVKKFALLIQKPSKSYSTENGLVKSFMEMRFDTEFIKTVGWTSVKGRIAFEGYKNHHKLIFDVCNINTPHLFGNIDAVQKSISNYFKRLHETKKSKN</sequence>
<proteinExistence type="predicted"/>
<evidence type="ECO:0008006" key="4">
    <source>
        <dbReference type="Google" id="ProtNLM"/>
    </source>
</evidence>
<dbReference type="EMBL" id="JADBJN010000002">
    <property type="protein sequence ID" value="KAG5678175.1"/>
    <property type="molecule type" value="Genomic_DNA"/>
</dbReference>
<feature type="region of interest" description="Disordered" evidence="1">
    <location>
        <begin position="78"/>
        <end position="116"/>
    </location>
</feature>
<evidence type="ECO:0000256" key="1">
    <source>
        <dbReference type="SAM" id="MobiDB-lite"/>
    </source>
</evidence>
<evidence type="ECO:0000313" key="3">
    <source>
        <dbReference type="Proteomes" id="UP001107558"/>
    </source>
</evidence>
<keyword evidence="3" id="KW-1185">Reference proteome</keyword>
<comment type="caution">
    <text evidence="2">The sequence shown here is derived from an EMBL/GenBank/DDBJ whole genome shotgun (WGS) entry which is preliminary data.</text>
</comment>
<protein>
    <recommendedName>
        <fullName evidence="4">DUF4806 domain-containing protein</fullName>
    </recommendedName>
</protein>
<accession>A0A9J6C877</accession>
<organism evidence="2 3">
    <name type="scientific">Polypedilum vanderplanki</name>
    <name type="common">Sleeping chironomid midge</name>
    <dbReference type="NCBI Taxonomy" id="319348"/>
    <lineage>
        <taxon>Eukaryota</taxon>
        <taxon>Metazoa</taxon>
        <taxon>Ecdysozoa</taxon>
        <taxon>Arthropoda</taxon>
        <taxon>Hexapoda</taxon>
        <taxon>Insecta</taxon>
        <taxon>Pterygota</taxon>
        <taxon>Neoptera</taxon>
        <taxon>Endopterygota</taxon>
        <taxon>Diptera</taxon>
        <taxon>Nematocera</taxon>
        <taxon>Chironomoidea</taxon>
        <taxon>Chironomidae</taxon>
        <taxon>Chironominae</taxon>
        <taxon>Polypedilum</taxon>
        <taxon>Polypedilum</taxon>
    </lineage>
</organism>
<reference evidence="2" key="1">
    <citation type="submission" date="2021-03" db="EMBL/GenBank/DDBJ databases">
        <title>Chromosome level genome of the anhydrobiotic midge Polypedilum vanderplanki.</title>
        <authorList>
            <person name="Yoshida Y."/>
            <person name="Kikawada T."/>
            <person name="Gusev O."/>
        </authorList>
    </citation>
    <scope>NUCLEOTIDE SEQUENCE</scope>
    <source>
        <strain evidence="2">NIAS01</strain>
        <tissue evidence="2">Whole body or cell culture</tissue>
    </source>
</reference>
<dbReference type="AlphaFoldDB" id="A0A9J6C877"/>
<name>A0A9J6C877_POLVA</name>